<evidence type="ECO:0000259" key="2">
    <source>
        <dbReference type="Pfam" id="PF13193"/>
    </source>
</evidence>
<dbReference type="AlphaFoldDB" id="A0A6S6XZ99"/>
<dbReference type="PANTHER" id="PTHR43767:SF1">
    <property type="entry name" value="NONRIBOSOMAL PEPTIDE SYNTHASE PES1 (EUROFUNG)-RELATED"/>
    <property type="match status" value="1"/>
</dbReference>
<proteinExistence type="predicted"/>
<dbReference type="Gene3D" id="2.30.38.10">
    <property type="entry name" value="Luciferase, Domain 3"/>
    <property type="match status" value="1"/>
</dbReference>
<dbReference type="Pfam" id="PF13193">
    <property type="entry name" value="AMP-binding_C"/>
    <property type="match status" value="1"/>
</dbReference>
<dbReference type="EC" id="6.2.1.42" evidence="3"/>
<dbReference type="KEGG" id="doe:DENOEST_2572"/>
<dbReference type="GO" id="GO:0016878">
    <property type="term" value="F:acid-thiol ligase activity"/>
    <property type="evidence" value="ECO:0007669"/>
    <property type="project" value="UniProtKB-ARBA"/>
</dbReference>
<keyword evidence="3" id="KW-0436">Ligase</keyword>
<dbReference type="RefSeq" id="WP_145771100.1">
    <property type="nucleotide sequence ID" value="NZ_LR778301.1"/>
</dbReference>
<keyword evidence="4" id="KW-1185">Reference proteome</keyword>
<dbReference type="Gene3D" id="3.40.50.980">
    <property type="match status" value="2"/>
</dbReference>
<reference evidence="3 4" key="1">
    <citation type="submission" date="2020-03" db="EMBL/GenBank/DDBJ databases">
        <authorList>
            <consortium name="Genoscope - CEA"/>
            <person name="William W."/>
        </authorList>
    </citation>
    <scope>NUCLEOTIDE SEQUENCE [LARGE SCALE GENOMIC DNA]</scope>
    <source>
        <strain evidence="4">DSM 16959</strain>
    </source>
</reference>
<evidence type="ECO:0000313" key="3">
    <source>
        <dbReference type="EMBL" id="CAB1369737.1"/>
    </source>
</evidence>
<dbReference type="InterPro" id="IPR025110">
    <property type="entry name" value="AMP-bd_C"/>
</dbReference>
<evidence type="ECO:0000313" key="4">
    <source>
        <dbReference type="Proteomes" id="UP000515733"/>
    </source>
</evidence>
<dbReference type="PROSITE" id="PS00455">
    <property type="entry name" value="AMP_BINDING"/>
    <property type="match status" value="1"/>
</dbReference>
<evidence type="ECO:0000259" key="1">
    <source>
        <dbReference type="Pfam" id="PF00501"/>
    </source>
</evidence>
<dbReference type="Gene3D" id="3.30.300.30">
    <property type="match status" value="1"/>
</dbReference>
<feature type="domain" description="AMP-binding enzyme C-terminal" evidence="2">
    <location>
        <begin position="444"/>
        <end position="519"/>
    </location>
</feature>
<organism evidence="3 4">
    <name type="scientific">Denitratisoma oestradiolicum</name>
    <dbReference type="NCBI Taxonomy" id="311182"/>
    <lineage>
        <taxon>Bacteria</taxon>
        <taxon>Pseudomonadati</taxon>
        <taxon>Pseudomonadota</taxon>
        <taxon>Betaproteobacteria</taxon>
        <taxon>Nitrosomonadales</taxon>
        <taxon>Sterolibacteriaceae</taxon>
        <taxon>Denitratisoma</taxon>
    </lineage>
</organism>
<dbReference type="InterPro" id="IPR045851">
    <property type="entry name" value="AMP-bd_C_sf"/>
</dbReference>
<dbReference type="Proteomes" id="UP000515733">
    <property type="component" value="Chromosome"/>
</dbReference>
<accession>A0A6S6XZ99</accession>
<dbReference type="InterPro" id="IPR000873">
    <property type="entry name" value="AMP-dep_synth/lig_dom"/>
</dbReference>
<dbReference type="NCBIfam" id="NF005863">
    <property type="entry name" value="PRK07798.1"/>
    <property type="match status" value="1"/>
</dbReference>
<dbReference type="SUPFAM" id="SSF56801">
    <property type="entry name" value="Acetyl-CoA synthetase-like"/>
    <property type="match status" value="1"/>
</dbReference>
<dbReference type="Pfam" id="PF00501">
    <property type="entry name" value="AMP-binding"/>
    <property type="match status" value="1"/>
</dbReference>
<name>A0A6S6XZ99_9PROT</name>
<dbReference type="PANTHER" id="PTHR43767">
    <property type="entry name" value="LONG-CHAIN-FATTY-ACID--COA LIGASE"/>
    <property type="match status" value="1"/>
</dbReference>
<dbReference type="EMBL" id="LR778301">
    <property type="protein sequence ID" value="CAB1369737.1"/>
    <property type="molecule type" value="Genomic_DNA"/>
</dbReference>
<gene>
    <name evidence="3" type="primary">fadD</name>
    <name evidence="3" type="ORF">DENOEST_2572</name>
</gene>
<feature type="domain" description="AMP-dependent synthetase/ligase" evidence="1">
    <location>
        <begin position="17"/>
        <end position="348"/>
    </location>
</feature>
<protein>
    <submittedName>
        <fullName evidence="3">3-oxocholest-4-en-26-oate--CoA ligase</fullName>
        <ecNumber evidence="3">6.2.1.42</ecNumber>
    </submittedName>
</protein>
<dbReference type="InterPro" id="IPR050237">
    <property type="entry name" value="ATP-dep_AMP-bd_enzyme"/>
</dbReference>
<sequence>MTQRSFNLADLLEIVTEVKPDQEALVCNDERRTLRQLMERSAALARYLHAQGLRPGDNIGIHAYNCIEFMEASIAAFMIRAVPVNVNYRYTVEETRYVYDNAELKALVYEGGLEDIIAPALDAAPACKILVRLGTGKGLLPQAVGFEDAMSRSGPDITGIQRADSDTLLLYTGGTTGMPKGVIWTHKDVFFGGFGGGGNFCPQGPVTTPEELAERVRENFPVVHMACGPLMHGAGFWATMIGLLSGHKVVLNGRPDFNAEYVLDMVQRERVTIIMVVGDAMCIPLADALQKHPGRWDLSSIFVVSSAGALFSDHVRDALKAHLPANAIFSNGMGSSESGQVGTGAKPEGDGLIRLKPDAKNAVAIDGVRFGKVGETGILVRKGYLPLGYYKDPKKTAETFVQIEGQRCVLIGDIARQEEDGSITMFGRNSQCINTGGEKVFTEEVEEAVRSFDGVFDALVVGVPDSRWGQKVVAVVALRPDRAEDADALKAHCRQRLAGYKVPKDIIFVDEVRRNPVGKADYRWAKATAEQRLTGA</sequence>
<dbReference type="InterPro" id="IPR020845">
    <property type="entry name" value="AMP-binding_CS"/>
</dbReference>
<dbReference type="OrthoDB" id="9766486at2"/>